<reference evidence="2 3" key="1">
    <citation type="submission" date="2021-02" db="EMBL/GenBank/DDBJ databases">
        <title>Variation within the Batrachochytrium salamandrivorans European outbreak.</title>
        <authorList>
            <person name="Kelly M."/>
            <person name="Pasmans F."/>
            <person name="Shea T.P."/>
            <person name="Munoz J.F."/>
            <person name="Carranza S."/>
            <person name="Cuomo C.A."/>
            <person name="Martel A."/>
        </authorList>
    </citation>
    <scope>NUCLEOTIDE SEQUENCE [LARGE SCALE GENOMIC DNA]</scope>
    <source>
        <strain evidence="2 3">AMFP18/2</strain>
    </source>
</reference>
<evidence type="ECO:0000313" key="2">
    <source>
        <dbReference type="EMBL" id="KAH6593196.1"/>
    </source>
</evidence>
<dbReference type="InterPro" id="IPR026749">
    <property type="entry name" value="Tmem135"/>
</dbReference>
<gene>
    <name evidence="2" type="ORF">BASA50_007404</name>
</gene>
<feature type="compositionally biased region" description="Low complexity" evidence="1">
    <location>
        <begin position="1"/>
        <end position="24"/>
    </location>
</feature>
<protein>
    <recommendedName>
        <fullName evidence="4">Transmembrane protein 135 N-terminal domain-containing protein</fullName>
    </recommendedName>
</protein>
<sequence length="495" mass="55389">MCPSSNVSDQSQSDSQTDSQSDSQHTVLKQQQESQTNAHNHDQKHRLHGHEPPKSAVVPHWDSYSAILVHAASGGMRSFLISFALRGGITLAIRLFRVLRGKDLLRKAILSFFNSDSHRFARMVGSFSFIWKLINNSLTRYRSVSCPPNTPMSPATTARLSKTNGAIAGAVAGLAILFETPDNRIAYSQQFFMRSMQAGYNALSSREIFVFPHGDTILFSIACGSIMYAYVMHPTTIPKSYYSWMVKTARVPGDILDFHRINVKNWESQTDLVVSTSKIDTLLKKFNANKDARPFLMSYLDGHNGTMPTCPCKLLHPSDILCARYGALLWVKVFWGILPVHGSLNGVPLLLLKTKSFLNNPKSHAIRVLTSSLRSSAFLATFVYLFQTGICLIRKMRPNTPDFRYIYHILGAMAGLAVLLEHPSRRTELAMYCLPKGIQSLYTLLINRGRMVSLKGLDVIGACCAMSVLMGVYQVEPHQMSFMMYRLMRGILGTY</sequence>
<organism evidence="2 3">
    <name type="scientific">Batrachochytrium salamandrivorans</name>
    <dbReference type="NCBI Taxonomy" id="1357716"/>
    <lineage>
        <taxon>Eukaryota</taxon>
        <taxon>Fungi</taxon>
        <taxon>Fungi incertae sedis</taxon>
        <taxon>Chytridiomycota</taxon>
        <taxon>Chytridiomycota incertae sedis</taxon>
        <taxon>Chytridiomycetes</taxon>
        <taxon>Rhizophydiales</taxon>
        <taxon>Rhizophydiales incertae sedis</taxon>
        <taxon>Batrachochytrium</taxon>
    </lineage>
</organism>
<keyword evidence="3" id="KW-1185">Reference proteome</keyword>
<evidence type="ECO:0000256" key="1">
    <source>
        <dbReference type="SAM" id="MobiDB-lite"/>
    </source>
</evidence>
<feature type="compositionally biased region" description="Polar residues" evidence="1">
    <location>
        <begin position="25"/>
        <end position="38"/>
    </location>
</feature>
<accession>A0ABQ8F6P1</accession>
<name>A0ABQ8F6P1_9FUNG</name>
<comment type="caution">
    <text evidence="2">The sequence shown here is derived from an EMBL/GenBank/DDBJ whole genome shotgun (WGS) entry which is preliminary data.</text>
</comment>
<proteinExistence type="predicted"/>
<dbReference type="PANTHER" id="PTHR12459:SF15">
    <property type="entry name" value="TRANSMEMBRANE PROTEIN 135"/>
    <property type="match status" value="1"/>
</dbReference>
<dbReference type="Proteomes" id="UP001648503">
    <property type="component" value="Unassembled WGS sequence"/>
</dbReference>
<evidence type="ECO:0008006" key="4">
    <source>
        <dbReference type="Google" id="ProtNLM"/>
    </source>
</evidence>
<evidence type="ECO:0000313" key="3">
    <source>
        <dbReference type="Proteomes" id="UP001648503"/>
    </source>
</evidence>
<dbReference type="EMBL" id="JAFCIX010000357">
    <property type="protein sequence ID" value="KAH6593196.1"/>
    <property type="molecule type" value="Genomic_DNA"/>
</dbReference>
<dbReference type="PANTHER" id="PTHR12459">
    <property type="entry name" value="TRANSMEMBRANE PROTEIN 135-RELATED"/>
    <property type="match status" value="1"/>
</dbReference>
<feature type="region of interest" description="Disordered" evidence="1">
    <location>
        <begin position="1"/>
        <end position="54"/>
    </location>
</feature>